<feature type="domain" description="Complex 1 LYR protein" evidence="1">
    <location>
        <begin position="11"/>
        <end position="65"/>
    </location>
</feature>
<dbReference type="OrthoDB" id="275715at2759"/>
<keyword evidence="3" id="KW-1185">Reference proteome</keyword>
<dbReference type="Gene3D" id="3.40.50.150">
    <property type="entry name" value="Vaccinia Virus protein VP39"/>
    <property type="match status" value="1"/>
</dbReference>
<sequence>MNFYNKNTKLQVLLLYSRIIRLSKTWIAKEPENTCKEREYILLEARNEFRRNLFETDQSKINQLLILLFIMESHIVDQNICHPQLPMILTLKQKLLNKEKQKSQNGMISTTFPPLLSNNLEPSLIKQILPFLRSFFSEVFIKEDEIEAFALAIKENKDLDSLIFNSPARIVFPGRKSALKNLCKMTIKKFEQLKIDPSDVLYENLWLSCWQASFALADFLFLSLSSTSSNLLPSLFNSKCILELGSGCGLVGISLAKQLIKENKEIKIILSDSDSLVIEQLKENVKLNFGKDLNNRFNIEVKYLDWTNFIPKDLPSADIIIASDIIYDPIILPQLVQLLHYLLLNNQNSFPIIIIACTIRNQTTLEYFLKLIVSYKIQIKNHWKLCALS</sequence>
<dbReference type="SUPFAM" id="SSF53335">
    <property type="entry name" value="S-adenosyl-L-methionine-dependent methyltransferases"/>
    <property type="match status" value="1"/>
</dbReference>
<reference evidence="2" key="1">
    <citation type="journal article" date="2020" name="Ecol. Evol.">
        <title>Genome structure and content of the rice root-knot nematode (Meloidogyne graminicola).</title>
        <authorList>
            <person name="Phan N.T."/>
            <person name="Danchin E.G.J."/>
            <person name="Klopp C."/>
            <person name="Perfus-Barbeoch L."/>
            <person name="Kozlowski D.K."/>
            <person name="Koutsovoulos G.D."/>
            <person name="Lopez-Roques C."/>
            <person name="Bouchez O."/>
            <person name="Zahm M."/>
            <person name="Besnard G."/>
            <person name="Bellafiore S."/>
        </authorList>
    </citation>
    <scope>NUCLEOTIDE SEQUENCE</scope>
    <source>
        <strain evidence="2">VN-18</strain>
    </source>
</reference>
<dbReference type="Pfam" id="PF05347">
    <property type="entry name" value="Complex1_LYR"/>
    <property type="match status" value="1"/>
</dbReference>
<dbReference type="Proteomes" id="UP000605970">
    <property type="component" value="Unassembled WGS sequence"/>
</dbReference>
<name>A0A8S9ZSH8_9BILA</name>
<evidence type="ECO:0000313" key="3">
    <source>
        <dbReference type="Proteomes" id="UP000605970"/>
    </source>
</evidence>
<protein>
    <submittedName>
        <fullName evidence="2">EF-hand domain-containing protein</fullName>
    </submittedName>
</protein>
<dbReference type="InterPro" id="IPR029063">
    <property type="entry name" value="SAM-dependent_MTases_sf"/>
</dbReference>
<dbReference type="AlphaFoldDB" id="A0A8S9ZSH8"/>
<dbReference type="EMBL" id="JABEBT010000029">
    <property type="protein sequence ID" value="KAF7636448.1"/>
    <property type="molecule type" value="Genomic_DNA"/>
</dbReference>
<proteinExistence type="predicted"/>
<organism evidence="2 3">
    <name type="scientific">Meloidogyne graminicola</name>
    <dbReference type="NCBI Taxonomy" id="189291"/>
    <lineage>
        <taxon>Eukaryota</taxon>
        <taxon>Metazoa</taxon>
        <taxon>Ecdysozoa</taxon>
        <taxon>Nematoda</taxon>
        <taxon>Chromadorea</taxon>
        <taxon>Rhabditida</taxon>
        <taxon>Tylenchina</taxon>
        <taxon>Tylenchomorpha</taxon>
        <taxon>Tylenchoidea</taxon>
        <taxon>Meloidogynidae</taxon>
        <taxon>Meloidogyninae</taxon>
        <taxon>Meloidogyne</taxon>
    </lineage>
</organism>
<dbReference type="PANTHER" id="PTHR14614:SF130">
    <property type="entry name" value="PROTEIN-LYSINE N-METHYLTRANSFERASE EEF2KMT"/>
    <property type="match status" value="1"/>
</dbReference>
<dbReference type="InterPro" id="IPR008011">
    <property type="entry name" value="Complex1_LYR_dom"/>
</dbReference>
<dbReference type="InterPro" id="IPR019410">
    <property type="entry name" value="Methyltransf_16"/>
</dbReference>
<dbReference type="PANTHER" id="PTHR14614">
    <property type="entry name" value="HEPATOCELLULAR CARCINOMA-ASSOCIATED ANTIGEN"/>
    <property type="match status" value="1"/>
</dbReference>
<accession>A0A8S9ZSH8</accession>
<dbReference type="CDD" id="cd20261">
    <property type="entry name" value="Complex1_LYR_LYRM1"/>
    <property type="match status" value="1"/>
</dbReference>
<evidence type="ECO:0000313" key="2">
    <source>
        <dbReference type="EMBL" id="KAF7636448.1"/>
    </source>
</evidence>
<dbReference type="InterPro" id="IPR045294">
    <property type="entry name" value="Complex1_LYR_LYRM1"/>
</dbReference>
<gene>
    <name evidence="2" type="ORF">Mgra_00004036</name>
</gene>
<evidence type="ECO:0000259" key="1">
    <source>
        <dbReference type="Pfam" id="PF05347"/>
    </source>
</evidence>
<dbReference type="Pfam" id="PF10294">
    <property type="entry name" value="Methyltransf_16"/>
    <property type="match status" value="1"/>
</dbReference>
<comment type="caution">
    <text evidence="2">The sequence shown here is derived from an EMBL/GenBank/DDBJ whole genome shotgun (WGS) entry which is preliminary data.</text>
</comment>